<evidence type="ECO:0000256" key="1">
    <source>
        <dbReference type="ARBA" id="ARBA00008106"/>
    </source>
</evidence>
<dbReference type="NCBIfam" id="TIGR01549">
    <property type="entry name" value="HAD-SF-IA-v1"/>
    <property type="match status" value="1"/>
</dbReference>
<protein>
    <recommendedName>
        <fullName evidence="5">Haloacid dehalogenase, type II</fullName>
    </recommendedName>
</protein>
<dbReference type="Gene3D" id="1.10.150.240">
    <property type="entry name" value="Putative phosphatase, domain 2"/>
    <property type="match status" value="1"/>
</dbReference>
<dbReference type="AlphaFoldDB" id="V5FW16"/>
<dbReference type="NCBIfam" id="TIGR01509">
    <property type="entry name" value="HAD-SF-IA-v3"/>
    <property type="match status" value="1"/>
</dbReference>
<dbReference type="OrthoDB" id="2363873at2759"/>
<sequence length="248" mass="27938">MPISLAPGTAEALIFDLMGTCCDWKSGIVSTLAQTSSLQALSDTDRSRLANDWRSGFFGEIHARFESGAPPEDIDVTHRRVLDRILAQRGLDTTTEEERRILVQRWHEQLAWPDAIDAIQRLKEKYMVVVLANGTTRLQLDIVKSSRIPFHTLFSSQLLQLTKPDPAIYHKALELLQIPPEKSIMVAAHAYDLRAAKKVGMNTVYIKRDTEDLNEDMDQVRSEVDVFFEGSAGDRGPMEKLADLLLSF</sequence>
<dbReference type="InterPro" id="IPR023198">
    <property type="entry name" value="PGP-like_dom2"/>
</dbReference>
<dbReference type="HOGENOM" id="CLU_045011_3_0_1"/>
<gene>
    <name evidence="3" type="ORF">PVAR5_4939</name>
</gene>
<dbReference type="PRINTS" id="PR00413">
    <property type="entry name" value="HADHALOGNASE"/>
</dbReference>
<dbReference type="NCBIfam" id="TIGR01428">
    <property type="entry name" value="HAD_type_II"/>
    <property type="match status" value="1"/>
</dbReference>
<organism evidence="3 4">
    <name type="scientific">Byssochlamys spectabilis (strain No. 5 / NBRC 109023)</name>
    <name type="common">Paecilomyces variotii</name>
    <dbReference type="NCBI Taxonomy" id="1356009"/>
    <lineage>
        <taxon>Eukaryota</taxon>
        <taxon>Fungi</taxon>
        <taxon>Dikarya</taxon>
        <taxon>Ascomycota</taxon>
        <taxon>Pezizomycotina</taxon>
        <taxon>Eurotiomycetes</taxon>
        <taxon>Eurotiomycetidae</taxon>
        <taxon>Eurotiales</taxon>
        <taxon>Thermoascaceae</taxon>
        <taxon>Paecilomyces</taxon>
    </lineage>
</organism>
<name>V5FW16_BYSSN</name>
<dbReference type="InParanoid" id="V5FW16"/>
<dbReference type="InterPro" id="IPR006439">
    <property type="entry name" value="HAD-SF_hydro_IA"/>
</dbReference>
<accession>V5FW16</accession>
<dbReference type="InterPro" id="IPR023214">
    <property type="entry name" value="HAD_sf"/>
</dbReference>
<dbReference type="InterPro" id="IPR006328">
    <property type="entry name" value="2-HAD"/>
</dbReference>
<dbReference type="PANTHER" id="PTHR43316:SF3">
    <property type="entry name" value="HALOACID DEHALOGENASE, TYPE II (AFU_ORTHOLOGUE AFUA_2G07750)-RELATED"/>
    <property type="match status" value="1"/>
</dbReference>
<dbReference type="SFLD" id="SFLDS00003">
    <property type="entry name" value="Haloacid_Dehalogenase"/>
    <property type="match status" value="1"/>
</dbReference>
<dbReference type="EMBL" id="BAUL01000159">
    <property type="protein sequence ID" value="GAD96288.1"/>
    <property type="molecule type" value="Genomic_DNA"/>
</dbReference>
<reference evidence="4" key="1">
    <citation type="journal article" date="2014" name="Genome Announc.">
        <title>Draft genome sequence of the formaldehyde-resistant fungus Byssochlamys spectabilis No. 5 (anamorph Paecilomyces variotii No. 5) (NBRC109023).</title>
        <authorList>
            <person name="Oka T."/>
            <person name="Ekino K."/>
            <person name="Fukuda K."/>
            <person name="Nomura Y."/>
        </authorList>
    </citation>
    <scope>NUCLEOTIDE SEQUENCE [LARGE SCALE GENOMIC DNA]</scope>
    <source>
        <strain evidence="4">No. 5 / NBRC 109023</strain>
    </source>
</reference>
<proteinExistence type="inferred from homology"/>
<comment type="similarity">
    <text evidence="1">Belongs to the HAD-like hydrolase superfamily. S-2-haloalkanoic acid dehalogenase family.</text>
</comment>
<dbReference type="eggNOG" id="ENOG502SIF8">
    <property type="taxonomic scope" value="Eukaryota"/>
</dbReference>
<dbReference type="SFLD" id="SFLDG01129">
    <property type="entry name" value="C1.5:_HAD__Beta-PGM__Phosphata"/>
    <property type="match status" value="1"/>
</dbReference>
<comment type="caution">
    <text evidence="3">The sequence shown here is derived from an EMBL/GenBank/DDBJ whole genome shotgun (WGS) entry which is preliminary data.</text>
</comment>
<dbReference type="GO" id="GO:0016791">
    <property type="term" value="F:phosphatase activity"/>
    <property type="evidence" value="ECO:0007669"/>
    <property type="project" value="UniProtKB-ARBA"/>
</dbReference>
<evidence type="ECO:0000313" key="4">
    <source>
        <dbReference type="Proteomes" id="UP000018001"/>
    </source>
</evidence>
<evidence type="ECO:0000313" key="3">
    <source>
        <dbReference type="EMBL" id="GAD96288.1"/>
    </source>
</evidence>
<keyword evidence="4" id="KW-1185">Reference proteome</keyword>
<dbReference type="InterPro" id="IPR051540">
    <property type="entry name" value="S-2-haloacid_dehalogenase"/>
</dbReference>
<evidence type="ECO:0000256" key="2">
    <source>
        <dbReference type="ARBA" id="ARBA00022801"/>
    </source>
</evidence>
<dbReference type="Pfam" id="PF00702">
    <property type="entry name" value="Hydrolase"/>
    <property type="match status" value="1"/>
</dbReference>
<dbReference type="GO" id="GO:0019120">
    <property type="term" value="F:hydrolase activity, acting on acid halide bonds, in C-halide compounds"/>
    <property type="evidence" value="ECO:0007669"/>
    <property type="project" value="InterPro"/>
</dbReference>
<dbReference type="Gene3D" id="3.40.50.1000">
    <property type="entry name" value="HAD superfamily/HAD-like"/>
    <property type="match status" value="1"/>
</dbReference>
<dbReference type="Proteomes" id="UP000018001">
    <property type="component" value="Unassembled WGS sequence"/>
</dbReference>
<evidence type="ECO:0008006" key="5">
    <source>
        <dbReference type="Google" id="ProtNLM"/>
    </source>
</evidence>
<keyword evidence="2" id="KW-0378">Hydrolase</keyword>
<dbReference type="SUPFAM" id="SSF56784">
    <property type="entry name" value="HAD-like"/>
    <property type="match status" value="1"/>
</dbReference>
<dbReference type="PANTHER" id="PTHR43316">
    <property type="entry name" value="HYDROLASE, HALOACID DELAHOGENASE-RELATED"/>
    <property type="match status" value="1"/>
</dbReference>
<dbReference type="InterPro" id="IPR036412">
    <property type="entry name" value="HAD-like_sf"/>
</dbReference>
<dbReference type="NCBIfam" id="TIGR01493">
    <property type="entry name" value="HAD-SF-IA-v2"/>
    <property type="match status" value="1"/>
</dbReference>